<feature type="transmembrane region" description="Helical" evidence="1">
    <location>
        <begin position="57"/>
        <end position="80"/>
    </location>
</feature>
<feature type="transmembrane region" description="Helical" evidence="1">
    <location>
        <begin position="194"/>
        <end position="215"/>
    </location>
</feature>
<organism evidence="2 3">
    <name type="scientific">Candidatus Galacturonatibacter soehngenii</name>
    <dbReference type="NCBI Taxonomy" id="2307010"/>
    <lineage>
        <taxon>Bacteria</taxon>
        <taxon>Bacillati</taxon>
        <taxon>Bacillota</taxon>
        <taxon>Clostridia</taxon>
        <taxon>Lachnospirales</taxon>
        <taxon>Lachnospiraceae</taxon>
        <taxon>Candidatus Galacturonatibacter</taxon>
    </lineage>
</organism>
<dbReference type="RefSeq" id="WP_151144893.1">
    <property type="nucleotide sequence ID" value="NZ_WAGX01000005.1"/>
</dbReference>
<proteinExistence type="predicted"/>
<name>A0A7V7UBX7_9FIRM</name>
<keyword evidence="1" id="KW-0472">Membrane</keyword>
<gene>
    <name evidence="2" type="ORF">F7O84_11000</name>
</gene>
<reference evidence="2 3" key="1">
    <citation type="submission" date="2019-09" db="EMBL/GenBank/DDBJ databases">
        <authorList>
            <person name="Valk L.C."/>
        </authorList>
    </citation>
    <scope>NUCLEOTIDE SEQUENCE [LARGE SCALE GENOMIC DNA]</scope>
    <source>
        <strain evidence="2">GalUA</strain>
    </source>
</reference>
<comment type="caution">
    <text evidence="2">The sequence shown here is derived from an EMBL/GenBank/DDBJ whole genome shotgun (WGS) entry which is preliminary data.</text>
</comment>
<evidence type="ECO:0000256" key="1">
    <source>
        <dbReference type="SAM" id="Phobius"/>
    </source>
</evidence>
<keyword evidence="1" id="KW-1133">Transmembrane helix</keyword>
<dbReference type="Proteomes" id="UP000461768">
    <property type="component" value="Unassembled WGS sequence"/>
</dbReference>
<sequence length="224" mass="25984">MMNMWEENKKKLYLFSKGKCRHFIMLFCESLSLSIASYFFIPFIVSDFINHSFYFTAWYFIGIFAICFGGFGMLYSMFSFQGKMRIKEKLYILWKVFIIFIAIRIILAVLFGVIGVIFVQRFDDIDRLKSFIDLGLQLANGPVNAFLLLYFVKLMNGMQWKFIKDHMLLLAVFCCALTLINSIMQMIGASYGALIVRSFISAGTITLVIIITFYITNQEKVNES</sequence>
<accession>A0A7V7UBX7</accession>
<feature type="transmembrane region" description="Helical" evidence="1">
    <location>
        <begin position="167"/>
        <end position="188"/>
    </location>
</feature>
<evidence type="ECO:0000313" key="3">
    <source>
        <dbReference type="Proteomes" id="UP000461768"/>
    </source>
</evidence>
<reference evidence="2 3" key="2">
    <citation type="submission" date="2020-02" db="EMBL/GenBank/DDBJ databases">
        <title>Candidatus Galacturonibacter soehngenii shows hetero-acetogenic catabolism of galacturonic acid but lacks a canonical carbon monoxide dehydrogenase/acetyl-CoA synthase complex.</title>
        <authorList>
            <person name="Diender M."/>
            <person name="Stouten G.R."/>
            <person name="Petersen J.F."/>
            <person name="Nielsen P.H."/>
            <person name="Dueholm M.S."/>
            <person name="Pronk J.T."/>
            <person name="Van Loosdrecht M.C.M."/>
        </authorList>
    </citation>
    <scope>NUCLEOTIDE SEQUENCE [LARGE SCALE GENOMIC DNA]</scope>
    <source>
        <strain evidence="2">GalUA</strain>
    </source>
</reference>
<keyword evidence="3" id="KW-1185">Reference proteome</keyword>
<dbReference type="AlphaFoldDB" id="A0A7V7UBX7"/>
<dbReference type="EMBL" id="WAGX01000005">
    <property type="protein sequence ID" value="KAB1438079.1"/>
    <property type="molecule type" value="Genomic_DNA"/>
</dbReference>
<feature type="transmembrane region" description="Helical" evidence="1">
    <location>
        <begin position="21"/>
        <end position="45"/>
    </location>
</feature>
<evidence type="ECO:0000313" key="2">
    <source>
        <dbReference type="EMBL" id="KAB1438079.1"/>
    </source>
</evidence>
<feature type="transmembrane region" description="Helical" evidence="1">
    <location>
        <begin position="92"/>
        <end position="118"/>
    </location>
</feature>
<keyword evidence="1" id="KW-0812">Transmembrane</keyword>
<feature type="transmembrane region" description="Helical" evidence="1">
    <location>
        <begin position="138"/>
        <end position="155"/>
    </location>
</feature>
<protein>
    <submittedName>
        <fullName evidence="2">Uncharacterized protein</fullName>
    </submittedName>
</protein>